<comment type="caution">
    <text evidence="1">The sequence shown here is derived from an EMBL/GenBank/DDBJ whole genome shotgun (WGS) entry which is preliminary data.</text>
</comment>
<evidence type="ECO:0000313" key="2">
    <source>
        <dbReference type="Proteomes" id="UP001176940"/>
    </source>
</evidence>
<evidence type="ECO:0008006" key="3">
    <source>
        <dbReference type="Google" id="ProtNLM"/>
    </source>
</evidence>
<protein>
    <recommendedName>
        <fullName evidence="3">Maturase K</fullName>
    </recommendedName>
</protein>
<dbReference type="Proteomes" id="UP001176940">
    <property type="component" value="Unassembled WGS sequence"/>
</dbReference>
<proteinExistence type="predicted"/>
<keyword evidence="2" id="KW-1185">Reference proteome</keyword>
<dbReference type="EMBL" id="CAUEEQ010043283">
    <property type="protein sequence ID" value="CAJ0957155.1"/>
    <property type="molecule type" value="Genomic_DNA"/>
</dbReference>
<organism evidence="1 2">
    <name type="scientific">Ranitomeya imitator</name>
    <name type="common">mimic poison frog</name>
    <dbReference type="NCBI Taxonomy" id="111125"/>
    <lineage>
        <taxon>Eukaryota</taxon>
        <taxon>Metazoa</taxon>
        <taxon>Chordata</taxon>
        <taxon>Craniata</taxon>
        <taxon>Vertebrata</taxon>
        <taxon>Euteleostomi</taxon>
        <taxon>Amphibia</taxon>
        <taxon>Batrachia</taxon>
        <taxon>Anura</taxon>
        <taxon>Neobatrachia</taxon>
        <taxon>Hyloidea</taxon>
        <taxon>Dendrobatidae</taxon>
        <taxon>Dendrobatinae</taxon>
        <taxon>Ranitomeya</taxon>
    </lineage>
</organism>
<sequence>LPIKADSPALVLKTSEQQPVTAARSLLNDKPFYSAVLYYLFLRWIHVTLGKKSVYQHFRKSPCRAVNIQQITRAIRCIMEPPTMQPRRSSGMDSWHPPDGMLGKGVYVSREINKAKRYQKS</sequence>
<feature type="non-terminal residue" evidence="1">
    <location>
        <position position="121"/>
    </location>
</feature>
<reference evidence="1" key="1">
    <citation type="submission" date="2023-07" db="EMBL/GenBank/DDBJ databases">
        <authorList>
            <person name="Stuckert A."/>
        </authorList>
    </citation>
    <scope>NUCLEOTIDE SEQUENCE</scope>
</reference>
<accession>A0ABN9M2D4</accession>
<feature type="non-terminal residue" evidence="1">
    <location>
        <position position="1"/>
    </location>
</feature>
<evidence type="ECO:0000313" key="1">
    <source>
        <dbReference type="EMBL" id="CAJ0957155.1"/>
    </source>
</evidence>
<name>A0ABN9M2D4_9NEOB</name>
<gene>
    <name evidence="1" type="ORF">RIMI_LOCUS15835235</name>
</gene>